<feature type="transmembrane region" description="Helical" evidence="1">
    <location>
        <begin position="51"/>
        <end position="76"/>
    </location>
</feature>
<keyword evidence="3" id="KW-1185">Reference proteome</keyword>
<evidence type="ECO:0000256" key="1">
    <source>
        <dbReference type="SAM" id="Phobius"/>
    </source>
</evidence>
<evidence type="ECO:0000313" key="3">
    <source>
        <dbReference type="Proteomes" id="UP000031668"/>
    </source>
</evidence>
<dbReference type="EMBL" id="JWZT01003532">
    <property type="protein sequence ID" value="KII66439.1"/>
    <property type="molecule type" value="Genomic_DNA"/>
</dbReference>
<sequence length="100" mass="11528">MIILKYSKDFHLALKIEPMDGQDSPYDLKSIMAYDTKYHATVTFKFCKNEWLIMIFSALGCCILIICFSSLIYYMVAAPIIDQYREVKYIVPTSNTSGAY</sequence>
<dbReference type="AlphaFoldDB" id="A0A0C2ILX4"/>
<comment type="caution">
    <text evidence="2">The sequence shown here is derived from an EMBL/GenBank/DDBJ whole genome shotgun (WGS) entry which is preliminary data.</text>
</comment>
<dbReference type="Proteomes" id="UP000031668">
    <property type="component" value="Unassembled WGS sequence"/>
</dbReference>
<evidence type="ECO:0000313" key="2">
    <source>
        <dbReference type="EMBL" id="KII66439.1"/>
    </source>
</evidence>
<name>A0A0C2ILX4_THEKT</name>
<accession>A0A0C2ILX4</accession>
<organism evidence="2 3">
    <name type="scientific">Thelohanellus kitauei</name>
    <name type="common">Myxosporean</name>
    <dbReference type="NCBI Taxonomy" id="669202"/>
    <lineage>
        <taxon>Eukaryota</taxon>
        <taxon>Metazoa</taxon>
        <taxon>Cnidaria</taxon>
        <taxon>Myxozoa</taxon>
        <taxon>Myxosporea</taxon>
        <taxon>Bivalvulida</taxon>
        <taxon>Platysporina</taxon>
        <taxon>Myxobolidae</taxon>
        <taxon>Thelohanellus</taxon>
    </lineage>
</organism>
<keyword evidence="1" id="KW-0812">Transmembrane</keyword>
<keyword evidence="1" id="KW-1133">Transmembrane helix</keyword>
<gene>
    <name evidence="2" type="ORF">RF11_02084</name>
</gene>
<proteinExistence type="predicted"/>
<protein>
    <submittedName>
        <fullName evidence="2">Uncharacterized protein</fullName>
    </submittedName>
</protein>
<reference evidence="2 3" key="1">
    <citation type="journal article" date="2014" name="Genome Biol. Evol.">
        <title>The genome of the myxosporean Thelohanellus kitauei shows adaptations to nutrient acquisition within its fish host.</title>
        <authorList>
            <person name="Yang Y."/>
            <person name="Xiong J."/>
            <person name="Zhou Z."/>
            <person name="Huo F."/>
            <person name="Miao W."/>
            <person name="Ran C."/>
            <person name="Liu Y."/>
            <person name="Zhang J."/>
            <person name="Feng J."/>
            <person name="Wang M."/>
            <person name="Wang M."/>
            <person name="Wang L."/>
            <person name="Yao B."/>
        </authorList>
    </citation>
    <scope>NUCLEOTIDE SEQUENCE [LARGE SCALE GENOMIC DNA]</scope>
    <source>
        <strain evidence="2">Wuqing</strain>
    </source>
</reference>
<keyword evidence="1" id="KW-0472">Membrane</keyword>